<dbReference type="CDD" id="cd00093">
    <property type="entry name" value="HTH_XRE"/>
    <property type="match status" value="1"/>
</dbReference>
<organism evidence="2 3">
    <name type="scientific">Nocardia fusca</name>
    <dbReference type="NCBI Taxonomy" id="941183"/>
    <lineage>
        <taxon>Bacteria</taxon>
        <taxon>Bacillati</taxon>
        <taxon>Actinomycetota</taxon>
        <taxon>Actinomycetes</taxon>
        <taxon>Mycobacteriales</taxon>
        <taxon>Nocardiaceae</taxon>
        <taxon>Nocardia</taxon>
    </lineage>
</organism>
<sequence length="242" mass="27050">MTDAHRTIARYLRERREAAGMTRAALAKAAALSPGLIQKIEQGSRTPTLDALAALFEALSVPPTLCDHIISLTLPTRLNASLSGESQTVLGSDLAVLKSIPHPACFQSQPTFDVLAANDAWAHWFPGCDPGTNILEWMMLHPAARALLPQWRRQTHLMVYAFRIMGPGLVPPERIAEIVRTCEQAPEWHELWATEVAPEDIPRPTVLVNDPDTGETREMYAGNLKFDFPRRHWWMYSLIPVT</sequence>
<proteinExistence type="predicted"/>
<dbReference type="PANTHER" id="PTHR35010:SF2">
    <property type="entry name" value="BLL4672 PROTEIN"/>
    <property type="match status" value="1"/>
</dbReference>
<gene>
    <name evidence="2" type="ORF">AB0H72_32130</name>
</gene>
<dbReference type="EMBL" id="JBFAIH010000028">
    <property type="protein sequence ID" value="MEV0367347.1"/>
    <property type="molecule type" value="Genomic_DNA"/>
</dbReference>
<dbReference type="PANTHER" id="PTHR35010">
    <property type="entry name" value="BLL4672 PROTEIN-RELATED"/>
    <property type="match status" value="1"/>
</dbReference>
<reference evidence="2 3" key="1">
    <citation type="submission" date="2024-06" db="EMBL/GenBank/DDBJ databases">
        <title>The Natural Products Discovery Center: Release of the First 8490 Sequenced Strains for Exploring Actinobacteria Biosynthetic Diversity.</title>
        <authorList>
            <person name="Kalkreuter E."/>
            <person name="Kautsar S.A."/>
            <person name="Yang D."/>
            <person name="Bader C.D."/>
            <person name="Teijaro C.N."/>
            <person name="Fluegel L."/>
            <person name="Davis C.M."/>
            <person name="Simpson J.R."/>
            <person name="Lauterbach L."/>
            <person name="Steele A.D."/>
            <person name="Gui C."/>
            <person name="Meng S."/>
            <person name="Li G."/>
            <person name="Viehrig K."/>
            <person name="Ye F."/>
            <person name="Su P."/>
            <person name="Kiefer A.F."/>
            <person name="Nichols A."/>
            <person name="Cepeda A.J."/>
            <person name="Yan W."/>
            <person name="Fan B."/>
            <person name="Jiang Y."/>
            <person name="Adhikari A."/>
            <person name="Zheng C.-J."/>
            <person name="Schuster L."/>
            <person name="Cowan T.M."/>
            <person name="Smanski M.J."/>
            <person name="Chevrette M.G."/>
            <person name="De Carvalho L.P.S."/>
            <person name="Shen B."/>
        </authorList>
    </citation>
    <scope>NUCLEOTIDE SEQUENCE [LARGE SCALE GENOMIC DNA]</scope>
    <source>
        <strain evidence="2 3">NPDC050671</strain>
    </source>
</reference>
<dbReference type="SUPFAM" id="SSF47413">
    <property type="entry name" value="lambda repressor-like DNA-binding domains"/>
    <property type="match status" value="1"/>
</dbReference>
<feature type="domain" description="HTH cro/C1-type" evidence="1">
    <location>
        <begin position="12"/>
        <end position="66"/>
    </location>
</feature>
<dbReference type="Gene3D" id="3.30.450.180">
    <property type="match status" value="1"/>
</dbReference>
<dbReference type="SMART" id="SM00530">
    <property type="entry name" value="HTH_XRE"/>
    <property type="match status" value="1"/>
</dbReference>
<dbReference type="Pfam" id="PF17765">
    <property type="entry name" value="MLTR_LBD"/>
    <property type="match status" value="1"/>
</dbReference>
<dbReference type="Gene3D" id="1.10.260.40">
    <property type="entry name" value="lambda repressor-like DNA-binding domains"/>
    <property type="match status" value="1"/>
</dbReference>
<dbReference type="InterPro" id="IPR001387">
    <property type="entry name" value="Cro/C1-type_HTH"/>
</dbReference>
<keyword evidence="3" id="KW-1185">Reference proteome</keyword>
<protein>
    <submittedName>
        <fullName evidence="2">Helix-turn-helix domain-containing protein</fullName>
    </submittedName>
</protein>
<accession>A0ABV3FHZ9</accession>
<comment type="caution">
    <text evidence="2">The sequence shown here is derived from an EMBL/GenBank/DDBJ whole genome shotgun (WGS) entry which is preliminary data.</text>
</comment>
<evidence type="ECO:0000313" key="3">
    <source>
        <dbReference type="Proteomes" id="UP001551658"/>
    </source>
</evidence>
<evidence type="ECO:0000259" key="1">
    <source>
        <dbReference type="PROSITE" id="PS50943"/>
    </source>
</evidence>
<evidence type="ECO:0000313" key="2">
    <source>
        <dbReference type="EMBL" id="MEV0367347.1"/>
    </source>
</evidence>
<dbReference type="InterPro" id="IPR041413">
    <property type="entry name" value="MLTR_LBD"/>
</dbReference>
<dbReference type="PROSITE" id="PS50943">
    <property type="entry name" value="HTH_CROC1"/>
    <property type="match status" value="1"/>
</dbReference>
<dbReference type="InterPro" id="IPR010982">
    <property type="entry name" value="Lambda_DNA-bd_dom_sf"/>
</dbReference>
<name>A0ABV3FHZ9_9NOCA</name>
<dbReference type="Proteomes" id="UP001551658">
    <property type="component" value="Unassembled WGS sequence"/>
</dbReference>
<dbReference type="Pfam" id="PF13560">
    <property type="entry name" value="HTH_31"/>
    <property type="match status" value="1"/>
</dbReference>
<dbReference type="RefSeq" id="WP_357986745.1">
    <property type="nucleotide sequence ID" value="NZ_JBFAIH010000028.1"/>
</dbReference>